<name>A0A4Q7IKT3_9GAMM</name>
<reference evidence="1 3" key="2">
    <citation type="submission" date="2018-01" db="EMBL/GenBank/DDBJ databases">
        <title>Co-occurrence of chitin degradation, pigmentation and bioactivity in marine Pseudoalteromonas.</title>
        <authorList>
            <person name="Paulsen S."/>
            <person name="Gram L."/>
            <person name="Machado H."/>
        </authorList>
    </citation>
    <scope>NUCLEOTIDE SEQUENCE [LARGE SCALE GENOMIC DNA]</scope>
    <source>
        <strain evidence="1 3">S3898</strain>
    </source>
</reference>
<dbReference type="Pfam" id="PF05728">
    <property type="entry name" value="UPF0227"/>
    <property type="match status" value="1"/>
</dbReference>
<dbReference type="EMBL" id="PNCM01000015">
    <property type="protein sequence ID" value="TMP81352.1"/>
    <property type="molecule type" value="Genomic_DNA"/>
</dbReference>
<evidence type="ECO:0000313" key="1">
    <source>
        <dbReference type="EMBL" id="RZQ52311.1"/>
    </source>
</evidence>
<dbReference type="Gene3D" id="3.40.50.1820">
    <property type="entry name" value="alpha/beta hydrolase"/>
    <property type="match status" value="1"/>
</dbReference>
<proteinExistence type="predicted"/>
<dbReference type="AlphaFoldDB" id="A0A4Q7IKT3"/>
<evidence type="ECO:0000313" key="3">
    <source>
        <dbReference type="Proteomes" id="UP000291338"/>
    </source>
</evidence>
<dbReference type="Proteomes" id="UP000291338">
    <property type="component" value="Unassembled WGS sequence"/>
</dbReference>
<evidence type="ECO:0000313" key="2">
    <source>
        <dbReference type="EMBL" id="TMP81352.1"/>
    </source>
</evidence>
<dbReference type="Proteomes" id="UP000307362">
    <property type="component" value="Unassembled WGS sequence"/>
</dbReference>
<reference evidence="2 4" key="1">
    <citation type="submission" date="2017-12" db="EMBL/GenBank/DDBJ databases">
        <authorList>
            <person name="Paulsen S."/>
            <person name="Gram L.K."/>
        </authorList>
    </citation>
    <scope>NUCLEOTIDE SEQUENCE [LARGE SCALE GENOMIC DNA]</scope>
    <source>
        <strain evidence="2 4">S1189</strain>
    </source>
</reference>
<dbReference type="SUPFAM" id="SSF53474">
    <property type="entry name" value="alpha/beta-Hydrolases"/>
    <property type="match status" value="1"/>
</dbReference>
<comment type="caution">
    <text evidence="1">The sequence shown here is derived from an EMBL/GenBank/DDBJ whole genome shotgun (WGS) entry which is preliminary data.</text>
</comment>
<dbReference type="InterPro" id="IPR029058">
    <property type="entry name" value="AB_hydrolase_fold"/>
</dbReference>
<gene>
    <name evidence="1" type="ORF">C1E23_14825</name>
    <name evidence="2" type="ORF">CWB73_07105</name>
</gene>
<protein>
    <submittedName>
        <fullName evidence="1">Esterase YqiA</fullName>
    </submittedName>
</protein>
<dbReference type="PANTHER" id="PTHR35602:SF3">
    <property type="entry name" value="ESTERASE YQIA"/>
    <property type="match status" value="1"/>
</dbReference>
<reference evidence="4" key="3">
    <citation type="submission" date="2019-06" db="EMBL/GenBank/DDBJ databases">
        <title>Co-occurence of chitin degradation, pigmentation and bioactivity in marine Pseudoalteromonas.</title>
        <authorList>
            <person name="Sonnenschein E.C."/>
            <person name="Bech P.K."/>
        </authorList>
    </citation>
    <scope>NUCLEOTIDE SEQUENCE [LARGE SCALE GENOMIC DNA]</scope>
    <source>
        <strain evidence="4">S1189</strain>
    </source>
</reference>
<accession>A0A4Q7IKT3</accession>
<dbReference type="PANTHER" id="PTHR35602">
    <property type="entry name" value="ESTERASE YQIA-RELATED"/>
    <property type="match status" value="1"/>
</dbReference>
<dbReference type="RefSeq" id="WP_130256319.1">
    <property type="nucleotide sequence ID" value="NZ_PNCM01000015.1"/>
</dbReference>
<sequence>MVKRVIYIHGFNSSEKSFKAQQFGQWVSRHYPDIEYISPRLHFDPRVAIIQLTQLIDQYTVLLGSSLGGYYASYLSQLHNIKAVVINPAVKPFELLADYLGPQYNPYQDMHYELTLEHVAALQSLFMTHLPNPDKVMLLQQMGDEVLPFEQAVDYFKQCEQHVEFAGDHSFMGFERYFDTVAKFLKITYNKTNKKDKELSHEPAEL</sequence>
<dbReference type="InterPro" id="IPR008886">
    <property type="entry name" value="UPF0227/Esterase_YqiA"/>
</dbReference>
<reference evidence="2" key="4">
    <citation type="submission" date="2019-09" db="EMBL/GenBank/DDBJ databases">
        <title>Co-occurence of chitin degradation, pigmentation and bioactivity in marine Pseudoalteromonas.</title>
        <authorList>
            <person name="Sonnenschein E.C."/>
            <person name="Bech P.K."/>
        </authorList>
    </citation>
    <scope>NUCLEOTIDE SEQUENCE</scope>
    <source>
        <strain evidence="2">S1189</strain>
    </source>
</reference>
<dbReference type="EMBL" id="PPSX01000061">
    <property type="protein sequence ID" value="RZQ52311.1"/>
    <property type="molecule type" value="Genomic_DNA"/>
</dbReference>
<dbReference type="OrthoDB" id="9814831at2"/>
<evidence type="ECO:0000313" key="4">
    <source>
        <dbReference type="Proteomes" id="UP000307362"/>
    </source>
</evidence>
<organism evidence="1 3">
    <name type="scientific">Pseudoalteromonas phenolica</name>
    <dbReference type="NCBI Taxonomy" id="161398"/>
    <lineage>
        <taxon>Bacteria</taxon>
        <taxon>Pseudomonadati</taxon>
        <taxon>Pseudomonadota</taxon>
        <taxon>Gammaproteobacteria</taxon>
        <taxon>Alteromonadales</taxon>
        <taxon>Pseudoalteromonadaceae</taxon>
        <taxon>Pseudoalteromonas</taxon>
    </lineage>
</organism>